<dbReference type="InterPro" id="IPR015943">
    <property type="entry name" value="WD40/YVTN_repeat-like_dom_sf"/>
</dbReference>
<dbReference type="InterPro" id="IPR007788">
    <property type="entry name" value="QCT"/>
</dbReference>
<sequence length="278" mass="31042">MIIPARAWPRAAEAAPAWDHSCMSRIAYRLIFAALLLPSLAHCGEAIPTRGYTVVNSYPHDTAAYTEGLFYLDGYLYESTGELGQSSVRKVELETGRVLQQADIPAPYYGEGIVAWGDRLIQLTWRNQQGFVYDLATLTPRSHFAYAGEGWALTSDGRNLYMSDGTANIRRLDPQSLKQIGTIKVTARGKPLDNLNELEWVKGELWANVWLTTRIARIDPANGKVIAWIDLKALVPDADTLTDSSNDVLNGIAYDAKHDRLFVTGKRWPKIYEIKLGE</sequence>
<dbReference type="Proteomes" id="UP000238191">
    <property type="component" value="Unassembled WGS sequence"/>
</dbReference>
<organism evidence="1 2">
    <name type="scientific">Xanthomonas pisi</name>
    <dbReference type="NCBI Taxonomy" id="56457"/>
    <lineage>
        <taxon>Bacteria</taxon>
        <taxon>Pseudomonadati</taxon>
        <taxon>Pseudomonadota</taxon>
        <taxon>Gammaproteobacteria</taxon>
        <taxon>Lysobacterales</taxon>
        <taxon>Lysobacteraceae</taxon>
        <taxon>Xanthomonas</taxon>
    </lineage>
</organism>
<dbReference type="OrthoDB" id="9783700at2"/>
<dbReference type="Gene3D" id="2.130.10.10">
    <property type="entry name" value="YVTN repeat-like/Quinoprotein amine dehydrogenase"/>
    <property type="match status" value="1"/>
</dbReference>
<evidence type="ECO:0000313" key="2">
    <source>
        <dbReference type="Proteomes" id="UP000238191"/>
    </source>
</evidence>
<dbReference type="PANTHER" id="PTHR31270:SF1">
    <property type="entry name" value="GLUTAMINYL-PEPTIDE CYCLOTRANSFERASE"/>
    <property type="match status" value="1"/>
</dbReference>
<keyword evidence="1" id="KW-0808">Transferase</keyword>
<dbReference type="EMBL" id="MDEI01000011">
    <property type="protein sequence ID" value="PPU67627.1"/>
    <property type="molecule type" value="Genomic_DNA"/>
</dbReference>
<dbReference type="InterPro" id="IPR011044">
    <property type="entry name" value="Quino_amine_DH_bsu"/>
</dbReference>
<dbReference type="AlphaFoldDB" id="A0A2S7D1D2"/>
<evidence type="ECO:0000313" key="1">
    <source>
        <dbReference type="EMBL" id="PPU67627.1"/>
    </source>
</evidence>
<dbReference type="SUPFAM" id="SSF50969">
    <property type="entry name" value="YVTN repeat-like/Quinoprotein amine dehydrogenase"/>
    <property type="match status" value="1"/>
</dbReference>
<comment type="caution">
    <text evidence="1">The sequence shown here is derived from an EMBL/GenBank/DDBJ whole genome shotgun (WGS) entry which is preliminary data.</text>
</comment>
<keyword evidence="2" id="KW-1185">Reference proteome</keyword>
<name>A0A2S7D1D2_9XANT</name>
<accession>A0A2S7D1D2</accession>
<proteinExistence type="predicted"/>
<reference evidence="2" key="1">
    <citation type="submission" date="2016-08" db="EMBL/GenBank/DDBJ databases">
        <authorList>
            <person name="Merda D."/>
            <person name="Briand M."/>
            <person name="Taghouti G."/>
            <person name="Carrere S."/>
            <person name="Gouzy J."/>
            <person name="Portier P."/>
            <person name="Jacques M.-A."/>
            <person name="Fischer-Le Saux M."/>
        </authorList>
    </citation>
    <scope>NUCLEOTIDE SEQUENCE [LARGE SCALE GENOMIC DNA]</scope>
    <source>
        <strain evidence="2">CFBP4643</strain>
    </source>
</reference>
<gene>
    <name evidence="1" type="ORF">XpiCFBP4643_13895</name>
</gene>
<dbReference type="PANTHER" id="PTHR31270">
    <property type="entry name" value="GLUTAMINYL-PEPTIDE CYCLOTRANSFERASE"/>
    <property type="match status" value="1"/>
</dbReference>
<protein>
    <submittedName>
        <fullName evidence="1">Glutamine cyclotransferase</fullName>
    </submittedName>
</protein>
<dbReference type="Pfam" id="PF05096">
    <property type="entry name" value="Glu_cyclase_2"/>
    <property type="match status" value="1"/>
</dbReference>
<dbReference type="GO" id="GO:0016603">
    <property type="term" value="F:glutaminyl-peptide cyclotransferase activity"/>
    <property type="evidence" value="ECO:0007669"/>
    <property type="project" value="InterPro"/>
</dbReference>